<dbReference type="GO" id="GO:0005524">
    <property type="term" value="F:ATP binding"/>
    <property type="evidence" value="ECO:0007669"/>
    <property type="project" value="UniProtKB-KW"/>
</dbReference>
<feature type="compositionally biased region" description="Acidic residues" evidence="3">
    <location>
        <begin position="2481"/>
        <end position="2512"/>
    </location>
</feature>
<dbReference type="Pfam" id="PF17867">
    <property type="entry name" value="AAA_lid_7"/>
    <property type="match status" value="1"/>
</dbReference>
<keyword evidence="1" id="KW-0547">Nucleotide-binding</keyword>
<accession>A0A409WRY9</accession>
<feature type="compositionally biased region" description="Polar residues" evidence="3">
    <location>
        <begin position="2627"/>
        <end position="2637"/>
    </location>
</feature>
<dbReference type="InParanoid" id="A0A409WRY9"/>
<feature type="compositionally biased region" description="Basic and acidic residues" evidence="3">
    <location>
        <begin position="2552"/>
        <end position="2569"/>
    </location>
</feature>
<dbReference type="GO" id="GO:0000027">
    <property type="term" value="P:ribosomal large subunit assembly"/>
    <property type="evidence" value="ECO:0007669"/>
    <property type="project" value="TreeGrafter"/>
</dbReference>
<dbReference type="Pfam" id="PF07728">
    <property type="entry name" value="AAA_5"/>
    <property type="match status" value="2"/>
</dbReference>
<gene>
    <name evidence="5" type="ORF">CVT26_015129</name>
</gene>
<dbReference type="InterPro" id="IPR011704">
    <property type="entry name" value="ATPase_dyneun-rel_AAA"/>
</dbReference>
<feature type="domain" description="AAA+ ATPase" evidence="4">
    <location>
        <begin position="42"/>
        <end position="194"/>
    </location>
</feature>
<proteinExistence type="predicted"/>
<evidence type="ECO:0000256" key="1">
    <source>
        <dbReference type="ARBA" id="ARBA00022741"/>
    </source>
</evidence>
<dbReference type="CDD" id="cd00009">
    <property type="entry name" value="AAA"/>
    <property type="match status" value="1"/>
</dbReference>
<dbReference type="InterPro" id="IPR003593">
    <property type="entry name" value="AAA+_ATPase"/>
</dbReference>
<dbReference type="STRING" id="231916.A0A409WRY9"/>
<evidence type="ECO:0000256" key="3">
    <source>
        <dbReference type="SAM" id="MobiDB-lite"/>
    </source>
</evidence>
<evidence type="ECO:0000256" key="2">
    <source>
        <dbReference type="ARBA" id="ARBA00022840"/>
    </source>
</evidence>
<keyword evidence="2" id="KW-0067">ATP-binding</keyword>
<evidence type="ECO:0000259" key="4">
    <source>
        <dbReference type="SMART" id="SM00382"/>
    </source>
</evidence>
<evidence type="ECO:0000313" key="6">
    <source>
        <dbReference type="Proteomes" id="UP000284706"/>
    </source>
</evidence>
<feature type="compositionally biased region" description="Basic and acidic residues" evidence="3">
    <location>
        <begin position="2516"/>
        <end position="2542"/>
    </location>
</feature>
<dbReference type="InterPro" id="IPR027417">
    <property type="entry name" value="P-loop_NTPase"/>
</dbReference>
<dbReference type="Gene3D" id="3.40.50.300">
    <property type="entry name" value="P-loop containing nucleotide triphosphate hydrolases"/>
    <property type="match status" value="2"/>
</dbReference>
<dbReference type="GO" id="GO:0005634">
    <property type="term" value="C:nucleus"/>
    <property type="evidence" value="ECO:0007669"/>
    <property type="project" value="TreeGrafter"/>
</dbReference>
<dbReference type="SMART" id="SM00382">
    <property type="entry name" value="AAA"/>
    <property type="match status" value="2"/>
</dbReference>
<dbReference type="SUPFAM" id="SSF52540">
    <property type="entry name" value="P-loop containing nucleoside triphosphate hydrolases"/>
    <property type="match status" value="2"/>
</dbReference>
<dbReference type="GO" id="GO:0030687">
    <property type="term" value="C:preribosome, large subunit precursor"/>
    <property type="evidence" value="ECO:0007669"/>
    <property type="project" value="TreeGrafter"/>
</dbReference>
<keyword evidence="6" id="KW-1185">Reference proteome</keyword>
<reference evidence="5 6" key="1">
    <citation type="journal article" date="2018" name="Evol. Lett.">
        <title>Horizontal gene cluster transfer increased hallucinogenic mushroom diversity.</title>
        <authorList>
            <person name="Reynolds H.T."/>
            <person name="Vijayakumar V."/>
            <person name="Gluck-Thaler E."/>
            <person name="Korotkin H.B."/>
            <person name="Matheny P.B."/>
            <person name="Slot J.C."/>
        </authorList>
    </citation>
    <scope>NUCLEOTIDE SEQUENCE [LARGE SCALE GENOMIC DNA]</scope>
    <source>
        <strain evidence="5 6">SRW20</strain>
    </source>
</reference>
<sequence>MFVQLGSFAIKKGSQTPSRQSFNFNAPTTLNNAMRIVRACQVPKPILLEGSPGVGKTSLITALANLSGHKLCRINLSDQTDLIDLFGSDLPVEGGAAGEFAWKDAEFLRALQEGHWVLLDEMNLAPQAVLEGLNAVLDHRGTVYIPELNRSFERHPSFRIFAAQNPLHQGGGRKGLPKSFVNRFAKVFVDELSKNDFYTVCSHIFPDIEEPTLRAMITFNNMLNDHIVLNKAFAQEGSPWEFNLRDVIRWGMLISKSLISRHPQTFLRSVYLQRFRSFSDRKSACVLFEQVFSSMTRALEDAPSWTISSSEAKFGHYLSRRRNLASSARPNRILKMQLSVLESLGDCVSQSWLAILTGPKSSGKTEVVRTLASLSGNTLSEVPINSATDTMDILGSFEQVDSRRRLLLLIDKAFDLLNIDLRSARNPREILPYQRHLSAFQRSCQDPSTTNTRALARQMLAVFSQLIQHQTLSGAAYRDIYTSVEKLVSVPTTAGQFEWIDGPLVKAMKLGHWILLDGANLCGPSVLDRLNSLCEPDGCLTLSERGLVEGEVQQIKPHPNFRIFMAVDPHHGELSRAMRNRGIEIAMFPRPSPDDVAILRDHYHLPISLAGSLTNVDSADFDASRRGLLYARPPGTTSLRSTGRSLDQDSALSCLVDHSPALLLSSQLSGEESPWVHFLTQALPPRYMKPIMRYCALVPAGAIPPLIQEFIQSFPQTNVNGALQRLRNSYIEQYKTSLEFALSQPMNVYLSEGRLDGTRDAEETDRRTAIYEVLRLSAGLFTSEHQLFPETETHQHLSEKNRQIYKTVVAIHEEIIRTARFILSSSSSTIQMEEVRLASQLLELGPQLRSALAHASYDFSTLYAISNWLRDLLEDSSSTFVCLVDHSHTLNALASLSSGLGLFVIWSRLYIEEPSPVQHDSIRRIDRMACSLRNAAAVSDIRRQSFHVMAIESLPRTLKQQGSKTLPDLHRNLKECLESSASEDLESSTSIDANGVLLKLQLLAGCGRKANVKISQTLLTGIVELACGNKKDSLAHLVPYQHLIWAVEAQAVGAQLCWLEDLWNAKAHCLRLVNGSMPRKTSNEFDSDLGRVPLRSLQVHDDLLHRQVQVTALESARGADRMDEMTCILFQSLSLIADIHASSFEPAIYQAIQHAASSNKGDFSESIYHMLSLLQSSNDSALVAAVEKELTDVIKISPFKTPSQALGVAWLGISKLLLKLFIPDIPIDPAAVQCSTDRRLRFAEAHIIRQLQLHRSLEGFVTGNENNDVSLRLEEQLSDITVQLGRLPNVPKRSDVHRLHLFWSEVHQFQKNILPASKIEPLLYALLEGNDEAYLRERVLQESLSGFSQRLDLVYPDFADINIALKLAINYMRLGLRVVVECSEHTLSHSHSQWAASLLAFPSACSSTKIIDNVSKFEPSHDDAFNHVLLALSAFAFLRSVDPHDDRGLSWLDNTYEQLTRLWLIDRAKEKQRDLEANSLYRRSKIDYTAVTDASVEEEDFLSLFPNFEEALDAEAQKSISGQQCTSQLVQPKDMNDLLCIHHCLLDPQIESTRQRSLLRFQDMRRSCIRSVISTYFTALPEDLDRAGVPTQFSLLHGSILSLEDRESDVSSYNFYADANYKEVKRCASILSSLRGKLQRILEEWPDQMVVRHLMDRCDDILNASSESPIARLLSMVEQLLVQSEDWEMYSNRTNSIKSHQEEIVRLVVDWRRLELSCWQGLLDSQTRAFSDDVSEWWFRLYDAVVRGTLSASTEQLEKKDGTLDSYVDSLIPLLDSFMTSSPLGQFHARLKLLRSFENYVALIGPSKPSNEQIPLQRVGRVLSATCAYYSLFSEPLQQRFLQEKAPLESEVKALIKLASWKDVNVQALKQSAQKSHRQLYKIVKKFRDVLRQPIAQHLHVQAINDNNQLASPEKTFDPIPCIRGLDRNIPSISSSLPHLLDLQTTLKKFSSIVGDQLLPFIHAHLAQSVDDAAVEIITTSRNLASLGVPPSLSSEQREKHRKALLVRKRKAWADMLKELKRAGLSSNVAPEILRQNTSRQWVREQAQMPRISSSDIDVTRGEIYFTKLCDTLPSLRASLPAHHSDLNTRELTRCQMFLEAGFSMAIDLRSRLAGALEMYHLFVLNLRRLQTLSSSKGVKPIDNACANVSATKARLCNSAQALKDLRDQLLLQKQLRAIDVDDAFLDEISSIIDSTESLIPKVDTIWRDLTVAPVTLITRDEEDALWTAERHLQQIMQAISEWKKQEPRLEYLLSPIQRWLDHSPFVTEHDVEPRKKDPGTVEKLLTSLLISVQYLATRASRQAADLAPEEDKYIVTGYQSIRDTTHHLNLKKVKSELDEVLVSLSSEADFRRTTDSILPFLEIYSDLVRNQLGVHCDWVKSLFKLDYVLCSVLQTLSQQGFCQPAEPGKDDGGEGETLDSSGGVGIGEGSGTNNVSKEIEDESQIEGLQGENEENKDPDGKHDDGEAIEMADDVGGTMEDVPEPGSEDDVSSQDGSEPEFDETIADLDELDPSAVDEKIWSDEKSAGDTEEGEKKADHDHSNTQTESSEVVAKDRAEQKKQDDSKTSEENAADDNGCEVEESRNVEEEAEEDKDPVNNGAQMDEYVPEANTLDLPDEMDLGKQAIQGRTTSSWLRK</sequence>
<dbReference type="GO" id="GO:0016887">
    <property type="term" value="F:ATP hydrolysis activity"/>
    <property type="evidence" value="ECO:0007669"/>
    <property type="project" value="InterPro"/>
</dbReference>
<dbReference type="InterPro" id="IPR040848">
    <property type="entry name" value="AAA_lid_7"/>
</dbReference>
<evidence type="ECO:0000313" key="5">
    <source>
        <dbReference type="EMBL" id="PPQ81251.1"/>
    </source>
</evidence>
<name>A0A409WRY9_9AGAR</name>
<dbReference type="PANTHER" id="PTHR48103:SF2">
    <property type="entry name" value="MIDASIN"/>
    <property type="match status" value="1"/>
</dbReference>
<dbReference type="PANTHER" id="PTHR48103">
    <property type="entry name" value="MIDASIN-RELATED"/>
    <property type="match status" value="1"/>
</dbReference>
<dbReference type="FunFam" id="3.40.50.300:FF:000712">
    <property type="entry name" value="Midasin"/>
    <property type="match status" value="1"/>
</dbReference>
<protein>
    <recommendedName>
        <fullName evidence="4">AAA+ ATPase domain-containing protein</fullName>
    </recommendedName>
</protein>
<dbReference type="OrthoDB" id="5186at2759"/>
<feature type="compositionally biased region" description="Basic and acidic residues" evidence="3">
    <location>
        <begin position="2454"/>
        <end position="2466"/>
    </location>
</feature>
<dbReference type="Proteomes" id="UP000284706">
    <property type="component" value="Unassembled WGS sequence"/>
</dbReference>
<dbReference type="GO" id="GO:0000055">
    <property type="term" value="P:ribosomal large subunit export from nucleus"/>
    <property type="evidence" value="ECO:0007669"/>
    <property type="project" value="TreeGrafter"/>
</dbReference>
<feature type="domain" description="AAA+ ATPase" evidence="4">
    <location>
        <begin position="350"/>
        <end position="592"/>
    </location>
</feature>
<feature type="region of interest" description="Disordered" evidence="3">
    <location>
        <begin position="2402"/>
        <end position="2637"/>
    </location>
</feature>
<dbReference type="FunCoup" id="A0A409WRY9">
    <property type="interactions" value="338"/>
</dbReference>
<comment type="caution">
    <text evidence="5">The sequence shown here is derived from an EMBL/GenBank/DDBJ whole genome shotgun (WGS) entry which is preliminary data.</text>
</comment>
<dbReference type="EMBL" id="NHYE01004888">
    <property type="protein sequence ID" value="PPQ81251.1"/>
    <property type="molecule type" value="Genomic_DNA"/>
</dbReference>
<organism evidence="5 6">
    <name type="scientific">Gymnopilus dilepis</name>
    <dbReference type="NCBI Taxonomy" id="231916"/>
    <lineage>
        <taxon>Eukaryota</taxon>
        <taxon>Fungi</taxon>
        <taxon>Dikarya</taxon>
        <taxon>Basidiomycota</taxon>
        <taxon>Agaricomycotina</taxon>
        <taxon>Agaricomycetes</taxon>
        <taxon>Agaricomycetidae</taxon>
        <taxon>Agaricales</taxon>
        <taxon>Agaricineae</taxon>
        <taxon>Hymenogastraceae</taxon>
        <taxon>Gymnopilus</taxon>
    </lineage>
</organism>
<feature type="compositionally biased region" description="Acidic residues" evidence="3">
    <location>
        <begin position="2571"/>
        <end position="2580"/>
    </location>
</feature>